<evidence type="ECO:0000256" key="1">
    <source>
        <dbReference type="ARBA" id="ARBA00008932"/>
    </source>
</evidence>
<name>A0A4S8JP79_MUSBA</name>
<gene>
    <name evidence="6" type="ORF">C4D60_Mb01t23080</name>
</gene>
<sequence>MSEGGFLDIQPTELKFPFELKKQSSCSMQLINKTDQYVAFKVKTTNPKKYCVRPNTGVVLPRSTCDVTVTMQAQKEAPPDMQCKDKFLLLSVIAENGVTTKDITSEMVATYLQFFNKEPGKVVDEFKLRVVCVPASPPSPVPEESEEGSSPRLSTFENGAQSLKTLDSVSRANEPPREKSSEALAMISKLPKEKNSAIQQNQKLRQELDQLRKECNGHHGSFSVTFIVLVGLLGALIGYIIKKS</sequence>
<dbReference type="FunFam" id="2.60.40.10:FF:000813">
    <property type="entry name" value="Vesicle-associated protein 1-1"/>
    <property type="match status" value="1"/>
</dbReference>
<feature type="domain" description="MSP" evidence="5">
    <location>
        <begin position="6"/>
        <end position="133"/>
    </location>
</feature>
<keyword evidence="4" id="KW-0812">Transmembrane</keyword>
<comment type="caution">
    <text evidence="6">The sequence shown here is derived from an EMBL/GenBank/DDBJ whole genome shotgun (WGS) entry which is preliminary data.</text>
</comment>
<feature type="coiled-coil region" evidence="2">
    <location>
        <begin position="194"/>
        <end position="221"/>
    </location>
</feature>
<dbReference type="Gene3D" id="2.60.40.10">
    <property type="entry name" value="Immunoglobulins"/>
    <property type="match status" value="1"/>
</dbReference>
<keyword evidence="2" id="KW-0175">Coiled coil</keyword>
<protein>
    <recommendedName>
        <fullName evidence="5">MSP domain-containing protein</fullName>
    </recommendedName>
</protein>
<organism evidence="6 7">
    <name type="scientific">Musa balbisiana</name>
    <name type="common">Banana</name>
    <dbReference type="NCBI Taxonomy" id="52838"/>
    <lineage>
        <taxon>Eukaryota</taxon>
        <taxon>Viridiplantae</taxon>
        <taxon>Streptophyta</taxon>
        <taxon>Embryophyta</taxon>
        <taxon>Tracheophyta</taxon>
        <taxon>Spermatophyta</taxon>
        <taxon>Magnoliopsida</taxon>
        <taxon>Liliopsida</taxon>
        <taxon>Zingiberales</taxon>
        <taxon>Musaceae</taxon>
        <taxon>Musa</taxon>
    </lineage>
</organism>
<dbReference type="GO" id="GO:0005886">
    <property type="term" value="C:plasma membrane"/>
    <property type="evidence" value="ECO:0007669"/>
    <property type="project" value="TreeGrafter"/>
</dbReference>
<dbReference type="InterPro" id="IPR013783">
    <property type="entry name" value="Ig-like_fold"/>
</dbReference>
<dbReference type="Pfam" id="PF00635">
    <property type="entry name" value="Motile_Sperm"/>
    <property type="match status" value="1"/>
</dbReference>
<evidence type="ECO:0000313" key="6">
    <source>
        <dbReference type="EMBL" id="THU64117.1"/>
    </source>
</evidence>
<dbReference type="InterPro" id="IPR016763">
    <property type="entry name" value="VAP"/>
</dbReference>
<dbReference type="GO" id="GO:0090158">
    <property type="term" value="P:endoplasmic reticulum membrane organization"/>
    <property type="evidence" value="ECO:0007669"/>
    <property type="project" value="TreeGrafter"/>
</dbReference>
<dbReference type="Proteomes" id="UP000317650">
    <property type="component" value="Chromosome 1"/>
</dbReference>
<dbReference type="PROSITE" id="PS50202">
    <property type="entry name" value="MSP"/>
    <property type="match status" value="1"/>
</dbReference>
<evidence type="ECO:0000259" key="5">
    <source>
        <dbReference type="PROSITE" id="PS50202"/>
    </source>
</evidence>
<evidence type="ECO:0000256" key="4">
    <source>
        <dbReference type="SAM" id="Phobius"/>
    </source>
</evidence>
<keyword evidence="7" id="KW-1185">Reference proteome</keyword>
<dbReference type="STRING" id="52838.A0A4S8JP79"/>
<dbReference type="GO" id="GO:0005789">
    <property type="term" value="C:endoplasmic reticulum membrane"/>
    <property type="evidence" value="ECO:0007669"/>
    <property type="project" value="InterPro"/>
</dbReference>
<dbReference type="PIRSF" id="PIRSF019693">
    <property type="entry name" value="VAMP-associated"/>
    <property type="match status" value="1"/>
</dbReference>
<dbReference type="InterPro" id="IPR008962">
    <property type="entry name" value="PapD-like_sf"/>
</dbReference>
<dbReference type="SUPFAM" id="SSF49354">
    <property type="entry name" value="PapD-like"/>
    <property type="match status" value="1"/>
</dbReference>
<keyword evidence="4" id="KW-0472">Membrane</keyword>
<feature type="transmembrane region" description="Helical" evidence="4">
    <location>
        <begin position="220"/>
        <end position="241"/>
    </location>
</feature>
<reference evidence="6 7" key="1">
    <citation type="journal article" date="2019" name="Nat. Plants">
        <title>Genome sequencing of Musa balbisiana reveals subgenome evolution and function divergence in polyploid bananas.</title>
        <authorList>
            <person name="Yao X."/>
        </authorList>
    </citation>
    <scope>NUCLEOTIDE SEQUENCE [LARGE SCALE GENOMIC DNA]</scope>
    <source>
        <strain evidence="7">cv. DH-PKW</strain>
        <tissue evidence="6">Leaves</tissue>
    </source>
</reference>
<evidence type="ECO:0000256" key="2">
    <source>
        <dbReference type="SAM" id="Coils"/>
    </source>
</evidence>
<dbReference type="PANTHER" id="PTHR10809:SF150">
    <property type="entry name" value="OS08G0155100 PROTEIN"/>
    <property type="match status" value="1"/>
</dbReference>
<keyword evidence="4" id="KW-1133">Transmembrane helix</keyword>
<feature type="region of interest" description="Disordered" evidence="3">
    <location>
        <begin position="136"/>
        <end position="157"/>
    </location>
</feature>
<dbReference type="InterPro" id="IPR000535">
    <property type="entry name" value="MSP_dom"/>
</dbReference>
<proteinExistence type="inferred from homology"/>
<dbReference type="PANTHER" id="PTHR10809">
    <property type="entry name" value="VESICLE-ASSOCIATED MEMBRANE PROTEIN-ASSOCIATED PROTEIN"/>
    <property type="match status" value="1"/>
</dbReference>
<accession>A0A4S8JP79</accession>
<evidence type="ECO:0000256" key="3">
    <source>
        <dbReference type="SAM" id="MobiDB-lite"/>
    </source>
</evidence>
<dbReference type="GO" id="GO:0061817">
    <property type="term" value="P:endoplasmic reticulum-plasma membrane tethering"/>
    <property type="evidence" value="ECO:0007669"/>
    <property type="project" value="TreeGrafter"/>
</dbReference>
<comment type="similarity">
    <text evidence="1">Belongs to the VAMP-associated protein (VAP) (TC 9.B.17) family.</text>
</comment>
<dbReference type="AlphaFoldDB" id="A0A4S8JP79"/>
<dbReference type="EMBL" id="PYDT01000004">
    <property type="protein sequence ID" value="THU64117.1"/>
    <property type="molecule type" value="Genomic_DNA"/>
</dbReference>
<evidence type="ECO:0000313" key="7">
    <source>
        <dbReference type="Proteomes" id="UP000317650"/>
    </source>
</evidence>